<organism evidence="1">
    <name type="scientific">marine metagenome</name>
    <dbReference type="NCBI Taxonomy" id="408172"/>
    <lineage>
        <taxon>unclassified sequences</taxon>
        <taxon>metagenomes</taxon>
        <taxon>ecological metagenomes</taxon>
    </lineage>
</organism>
<accession>A0A382HDV8</accession>
<gene>
    <name evidence="1" type="ORF">METZ01_LOCUS237941</name>
</gene>
<sequence length="188" mass="21211">MPDSTPSNLLNQLLKAEMMMFLRDFTDDIAVNYDDAQQTFLDLFIPMWAAQMEVNEEVERYYYGSVGNRSVVNASQLVTNIMSMLVPVFMRPQRFLQEMPEEAKDQLANQHVNHNLSQLTGIPLPLLLPTQFDESGDVTEIHDLIVEGPAGKPFLTQWATPAITALQEEGVDLPDELAQLIRLSDSLT</sequence>
<proteinExistence type="predicted"/>
<dbReference type="AlphaFoldDB" id="A0A382HDV8"/>
<protein>
    <submittedName>
        <fullName evidence="1">Uncharacterized protein</fullName>
    </submittedName>
</protein>
<reference evidence="1" key="1">
    <citation type="submission" date="2018-05" db="EMBL/GenBank/DDBJ databases">
        <authorList>
            <person name="Lanie J.A."/>
            <person name="Ng W.-L."/>
            <person name="Kazmierczak K.M."/>
            <person name="Andrzejewski T.M."/>
            <person name="Davidsen T.M."/>
            <person name="Wayne K.J."/>
            <person name="Tettelin H."/>
            <person name="Glass J.I."/>
            <person name="Rusch D."/>
            <person name="Podicherti R."/>
            <person name="Tsui H.-C.T."/>
            <person name="Winkler M.E."/>
        </authorList>
    </citation>
    <scope>NUCLEOTIDE SEQUENCE</scope>
</reference>
<dbReference type="EMBL" id="UINC01060507">
    <property type="protein sequence ID" value="SVB85087.1"/>
    <property type="molecule type" value="Genomic_DNA"/>
</dbReference>
<evidence type="ECO:0000313" key="1">
    <source>
        <dbReference type="EMBL" id="SVB85087.1"/>
    </source>
</evidence>
<name>A0A382HDV8_9ZZZZ</name>